<organism evidence="2 3">
    <name type="scientific">Polycladomyces zharkentensis</name>
    <dbReference type="NCBI Taxonomy" id="2807616"/>
    <lineage>
        <taxon>Bacteria</taxon>
        <taxon>Bacillati</taxon>
        <taxon>Bacillota</taxon>
        <taxon>Bacilli</taxon>
        <taxon>Bacillales</taxon>
        <taxon>Thermoactinomycetaceae</taxon>
        <taxon>Polycladomyces</taxon>
    </lineage>
</organism>
<dbReference type="SUPFAM" id="SSF53335">
    <property type="entry name" value="S-adenosyl-L-methionine-dependent methyltransferases"/>
    <property type="match status" value="1"/>
</dbReference>
<sequence length="251" mass="28671">MKEDFFITLNSITGTFNMVLKRPGLVEDTISQLGSWEPHLSKMLCNTMKDGSIFLDIGAYIGYHSLYMASISPKITCISFEPHPMIYKQFIKNVEINQMDNIVVHNLAVGDFDGNIHFYVQNDSCYNQALSSIEPYEGIDDNFEKVDINMVTLDKFIDDKIKERVSAIKIDTQGYEYQVIHGALDIIHAARPVIAFEYHTHSKRSLKEILNLIPDYDVYKIQPFTGEIRSLADADPINFLNDFVCIPKNKS</sequence>
<feature type="domain" description="Methyltransferase FkbM" evidence="1">
    <location>
        <begin position="56"/>
        <end position="216"/>
    </location>
</feature>
<dbReference type="Pfam" id="PF05050">
    <property type="entry name" value="Methyltransf_21"/>
    <property type="match status" value="1"/>
</dbReference>
<protein>
    <submittedName>
        <fullName evidence="2">FkbM family methyltransferase</fullName>
    </submittedName>
</protein>
<dbReference type="Gene3D" id="3.40.50.150">
    <property type="entry name" value="Vaccinia Virus protein VP39"/>
    <property type="match status" value="1"/>
</dbReference>
<comment type="caution">
    <text evidence="2">The sequence shown here is derived from an EMBL/GenBank/DDBJ whole genome shotgun (WGS) entry which is preliminary data.</text>
</comment>
<dbReference type="PANTHER" id="PTHR34203">
    <property type="entry name" value="METHYLTRANSFERASE, FKBM FAMILY PROTEIN"/>
    <property type="match status" value="1"/>
</dbReference>
<dbReference type="PANTHER" id="PTHR34203:SF15">
    <property type="entry name" value="SLL1173 PROTEIN"/>
    <property type="match status" value="1"/>
</dbReference>
<dbReference type="Proteomes" id="UP001177120">
    <property type="component" value="Unassembled WGS sequence"/>
</dbReference>
<dbReference type="GO" id="GO:0032259">
    <property type="term" value="P:methylation"/>
    <property type="evidence" value="ECO:0007669"/>
    <property type="project" value="UniProtKB-KW"/>
</dbReference>
<proteinExistence type="predicted"/>
<dbReference type="RefSeq" id="WP_205494722.1">
    <property type="nucleotide sequence ID" value="NZ_JAFHAP010000008.1"/>
</dbReference>
<reference evidence="2" key="1">
    <citation type="journal article" date="2024" name="Int. J. Syst. Evol. Microbiol.">
        <title>Polycladomyces zharkentensis sp. nov., a novel thermophilic cellulose- and starch-degrading member of the Bacillota from a geothermal aquifer in Kazakhstan.</title>
        <authorList>
            <person name="Mashzhan A."/>
            <person name="Kistaubayeva A."/>
            <person name="Javier-Lopez R."/>
            <person name="Bissenova U."/>
            <person name="Bissenbay A."/>
            <person name="Birkeland N.K."/>
        </authorList>
    </citation>
    <scope>NUCLEOTIDE SEQUENCE</scope>
    <source>
        <strain evidence="2">ZKZ2T</strain>
    </source>
</reference>
<dbReference type="NCBIfam" id="TIGR01444">
    <property type="entry name" value="fkbM_fam"/>
    <property type="match status" value="1"/>
</dbReference>
<accession>A0ABS2WJB0</accession>
<name>A0ABS2WJB0_9BACL</name>
<gene>
    <name evidence="2" type="ORF">JQC72_08400</name>
</gene>
<dbReference type="InterPro" id="IPR029063">
    <property type="entry name" value="SAM-dependent_MTases_sf"/>
</dbReference>
<evidence type="ECO:0000313" key="3">
    <source>
        <dbReference type="Proteomes" id="UP001177120"/>
    </source>
</evidence>
<evidence type="ECO:0000259" key="1">
    <source>
        <dbReference type="Pfam" id="PF05050"/>
    </source>
</evidence>
<keyword evidence="3" id="KW-1185">Reference proteome</keyword>
<dbReference type="EMBL" id="JAFHAP010000008">
    <property type="protein sequence ID" value="MBN2909546.1"/>
    <property type="molecule type" value="Genomic_DNA"/>
</dbReference>
<dbReference type="GO" id="GO:0008168">
    <property type="term" value="F:methyltransferase activity"/>
    <property type="evidence" value="ECO:0007669"/>
    <property type="project" value="UniProtKB-KW"/>
</dbReference>
<keyword evidence="2" id="KW-0808">Transferase</keyword>
<dbReference type="InterPro" id="IPR052514">
    <property type="entry name" value="SAM-dependent_MTase"/>
</dbReference>
<dbReference type="InterPro" id="IPR006342">
    <property type="entry name" value="FkbM_mtfrase"/>
</dbReference>
<keyword evidence="2" id="KW-0489">Methyltransferase</keyword>
<evidence type="ECO:0000313" key="2">
    <source>
        <dbReference type="EMBL" id="MBN2909546.1"/>
    </source>
</evidence>